<organism evidence="1 2">
    <name type="scientific">Mycolicibacterium holsaticum</name>
    <dbReference type="NCBI Taxonomy" id="152142"/>
    <lineage>
        <taxon>Bacteria</taxon>
        <taxon>Bacillati</taxon>
        <taxon>Actinomycetota</taxon>
        <taxon>Actinomycetes</taxon>
        <taxon>Mycobacteriales</taxon>
        <taxon>Mycobacteriaceae</taxon>
        <taxon>Mycolicibacterium</taxon>
    </lineage>
</organism>
<keyword evidence="2" id="KW-1185">Reference proteome</keyword>
<dbReference type="RefSeq" id="WP_069407649.1">
    <property type="nucleotide sequence ID" value="NZ_JBHRZJ010000018.1"/>
</dbReference>
<evidence type="ECO:0000313" key="2">
    <source>
        <dbReference type="Proteomes" id="UP000094243"/>
    </source>
</evidence>
<accession>A0A1E3R5N3</accession>
<name>A0A1E3R5N3_9MYCO</name>
<gene>
    <name evidence="1" type="ORF">BHQ17_24465</name>
</gene>
<reference evidence="2" key="1">
    <citation type="submission" date="2016-09" db="EMBL/GenBank/DDBJ databases">
        <authorList>
            <person name="Greninger A.L."/>
            <person name="Jerome K.R."/>
            <person name="Mcnair B."/>
            <person name="Wallis C."/>
            <person name="Fang F."/>
        </authorList>
    </citation>
    <scope>NUCLEOTIDE SEQUENCE [LARGE SCALE GENOMIC DNA]</scope>
    <source>
        <strain evidence="2">M7</strain>
    </source>
</reference>
<dbReference type="Proteomes" id="UP000094243">
    <property type="component" value="Unassembled WGS sequence"/>
</dbReference>
<protein>
    <submittedName>
        <fullName evidence="1">Uncharacterized protein</fullName>
    </submittedName>
</protein>
<proteinExistence type="predicted"/>
<dbReference type="AlphaFoldDB" id="A0A1E3R5N3"/>
<comment type="caution">
    <text evidence="1">The sequence shown here is derived from an EMBL/GenBank/DDBJ whole genome shotgun (WGS) entry which is preliminary data.</text>
</comment>
<dbReference type="OrthoDB" id="4742419at2"/>
<dbReference type="EMBL" id="MIGZ01000204">
    <property type="protein sequence ID" value="ODQ85129.1"/>
    <property type="molecule type" value="Genomic_DNA"/>
</dbReference>
<sequence length="160" mass="17609">MAVFLRKLFRIGGLPAELRAEVAAEGIIHLAEYVPVTRRFSGKIPGKRANGDIASYVGSLVLTNERVLATLSSVPKLAGRTVDQRWDAPQAGTVTAELSETGLFIEVDLHAVDSRCEGQLSLHYKESLPDELLMRLPRRSLAFDVPPEYVFRAVGVPYHP</sequence>
<evidence type="ECO:0000313" key="1">
    <source>
        <dbReference type="EMBL" id="ODQ85129.1"/>
    </source>
</evidence>